<dbReference type="InterPro" id="IPR050187">
    <property type="entry name" value="Lipid_Phosphate_FormReg"/>
</dbReference>
<keyword evidence="4" id="KW-1185">Reference proteome</keyword>
<protein>
    <submittedName>
        <fullName evidence="3">Diacylglycerol kinase family protein</fullName>
    </submittedName>
</protein>
<dbReference type="SUPFAM" id="SSF111331">
    <property type="entry name" value="NAD kinase/diacylglycerol kinase-like"/>
    <property type="match status" value="1"/>
</dbReference>
<evidence type="ECO:0000313" key="3">
    <source>
        <dbReference type="EMBL" id="MEK8026693.1"/>
    </source>
</evidence>
<proteinExistence type="predicted"/>
<evidence type="ECO:0000313" key="4">
    <source>
        <dbReference type="Proteomes" id="UP001368500"/>
    </source>
</evidence>
<comment type="caution">
    <text evidence="3">The sequence shown here is derived from an EMBL/GenBank/DDBJ whole genome shotgun (WGS) entry which is preliminary data.</text>
</comment>
<reference evidence="3 4" key="1">
    <citation type="submission" date="2024-04" db="EMBL/GenBank/DDBJ databases">
        <title>Novel species of the genus Ideonella isolated from streams.</title>
        <authorList>
            <person name="Lu H."/>
        </authorList>
    </citation>
    <scope>NUCLEOTIDE SEQUENCE [LARGE SCALE GENOMIC DNA]</scope>
    <source>
        <strain evidence="3 4">BYS139W</strain>
    </source>
</reference>
<keyword evidence="3" id="KW-0418">Kinase</keyword>
<evidence type="ECO:0000256" key="1">
    <source>
        <dbReference type="SAM" id="MobiDB-lite"/>
    </source>
</evidence>
<dbReference type="Proteomes" id="UP001368500">
    <property type="component" value="Unassembled WGS sequence"/>
</dbReference>
<dbReference type="PANTHER" id="PTHR12358">
    <property type="entry name" value="SPHINGOSINE KINASE"/>
    <property type="match status" value="1"/>
</dbReference>
<dbReference type="Gene3D" id="3.40.50.10330">
    <property type="entry name" value="Probable inorganic polyphosphate/atp-NAD kinase, domain 1"/>
    <property type="match status" value="1"/>
</dbReference>
<gene>
    <name evidence="3" type="ORF">AACH11_12045</name>
</gene>
<feature type="region of interest" description="Disordered" evidence="1">
    <location>
        <begin position="16"/>
        <end position="47"/>
    </location>
</feature>
<dbReference type="SMART" id="SM00046">
    <property type="entry name" value="DAGKc"/>
    <property type="match status" value="1"/>
</dbReference>
<dbReference type="Pfam" id="PF00781">
    <property type="entry name" value="DAGK_cat"/>
    <property type="match status" value="1"/>
</dbReference>
<dbReference type="PROSITE" id="PS50146">
    <property type="entry name" value="DAGK"/>
    <property type="match status" value="1"/>
</dbReference>
<accession>A0ABU9B9X3</accession>
<dbReference type="Gene3D" id="2.60.200.40">
    <property type="match status" value="1"/>
</dbReference>
<dbReference type="RefSeq" id="WP_341374475.1">
    <property type="nucleotide sequence ID" value="NZ_JBBUTF010000009.1"/>
</dbReference>
<evidence type="ECO:0000259" key="2">
    <source>
        <dbReference type="PROSITE" id="PS50146"/>
    </source>
</evidence>
<dbReference type="GO" id="GO:0016301">
    <property type="term" value="F:kinase activity"/>
    <property type="evidence" value="ECO:0007669"/>
    <property type="project" value="UniProtKB-KW"/>
</dbReference>
<dbReference type="InterPro" id="IPR017438">
    <property type="entry name" value="ATP-NAD_kinase_N"/>
</dbReference>
<sequence length="383" mass="40492">MSTARCVPRVAVLRTAGPPQADDRPAPVLSGAGAGERSGPAAGVPAPAPALVSRLDAHTPLHVVANAGSGSQGLQEVERLRAHPLCSSHVLRLHPLQPGADVEGVVRQAAWCARADGGVLLALGGDGTANAVAQRAVAEGLAFGLLPRGTFNFFARDQGLSQDPEQAMAALLQALREGAVRRLPVAEVNGRVFLVNASVGLYPRLLAERERVTRRWGRHRLVALAAAVATLMRPGRLRHHRLRLHLADGRQTRQEVAVSTFFVGASGLQFSQLGLPGAEALDRGHLGVVTLAAQSRWETVRLLGRALLRQLDADPAVQTRVCEAVELDEVGSSRRPIVVAFDGERQLMTLPLRFGLAARPLYLIAAPVVPGDPPRPDTAAPSA</sequence>
<dbReference type="InterPro" id="IPR001206">
    <property type="entry name" value="Diacylglycerol_kinase_cat_dom"/>
</dbReference>
<feature type="domain" description="DAGKc" evidence="2">
    <location>
        <begin position="56"/>
        <end position="192"/>
    </location>
</feature>
<dbReference type="PANTHER" id="PTHR12358:SF54">
    <property type="entry name" value="SPHINGOSINE KINASE RELATED PROTEIN"/>
    <property type="match status" value="1"/>
</dbReference>
<dbReference type="EMBL" id="JBBUTF010000009">
    <property type="protein sequence ID" value="MEK8026693.1"/>
    <property type="molecule type" value="Genomic_DNA"/>
</dbReference>
<name>A0ABU9B9X3_9BURK</name>
<keyword evidence="3" id="KW-0808">Transferase</keyword>
<organism evidence="3 4">
    <name type="scientific">Pseudaquabacterium rugosum</name>
    <dbReference type="NCBI Taxonomy" id="2984194"/>
    <lineage>
        <taxon>Bacteria</taxon>
        <taxon>Pseudomonadati</taxon>
        <taxon>Pseudomonadota</taxon>
        <taxon>Betaproteobacteria</taxon>
        <taxon>Burkholderiales</taxon>
        <taxon>Sphaerotilaceae</taxon>
        <taxon>Pseudaquabacterium</taxon>
    </lineage>
</organism>
<dbReference type="InterPro" id="IPR016064">
    <property type="entry name" value="NAD/diacylglycerol_kinase_sf"/>
</dbReference>